<dbReference type="PANTHER" id="PTHR24220:SF470">
    <property type="entry name" value="CELL DIVISION ATP-BINDING PROTEIN FTSE"/>
    <property type="match status" value="1"/>
</dbReference>
<dbReference type="AlphaFoldDB" id="A0A1H9CYJ0"/>
<keyword evidence="4" id="KW-0813">Transport</keyword>
<dbReference type="CDD" id="cd03255">
    <property type="entry name" value="ABC_MJ0796_LolCDE_FtsE"/>
    <property type="match status" value="1"/>
</dbReference>
<dbReference type="SMART" id="SM00382">
    <property type="entry name" value="AAA"/>
    <property type="match status" value="1"/>
</dbReference>
<dbReference type="Proteomes" id="UP000198648">
    <property type="component" value="Unassembled WGS sequence"/>
</dbReference>
<evidence type="ECO:0000256" key="2">
    <source>
        <dbReference type="ARBA" id="ARBA00005417"/>
    </source>
</evidence>
<reference evidence="8 9" key="1">
    <citation type="submission" date="2016-10" db="EMBL/GenBank/DDBJ databases">
        <authorList>
            <person name="de Groot N.N."/>
        </authorList>
    </citation>
    <scope>NUCLEOTIDE SEQUENCE [LARGE SCALE GENOMIC DNA]</scope>
    <source>
        <strain evidence="8 9">DSM 27078</strain>
    </source>
</reference>
<comment type="similarity">
    <text evidence="2">Belongs to the ABC transporter superfamily.</text>
</comment>
<evidence type="ECO:0000256" key="1">
    <source>
        <dbReference type="ARBA" id="ARBA00002579"/>
    </source>
</evidence>
<evidence type="ECO:0000256" key="6">
    <source>
        <dbReference type="ARBA" id="ARBA00022840"/>
    </source>
</evidence>
<evidence type="ECO:0000256" key="4">
    <source>
        <dbReference type="ARBA" id="ARBA00022448"/>
    </source>
</evidence>
<keyword evidence="9" id="KW-1185">Reference proteome</keyword>
<dbReference type="InterPro" id="IPR015854">
    <property type="entry name" value="ABC_transpr_LolD-like"/>
</dbReference>
<dbReference type="GO" id="GO:0016887">
    <property type="term" value="F:ATP hydrolysis activity"/>
    <property type="evidence" value="ECO:0007669"/>
    <property type="project" value="InterPro"/>
</dbReference>
<dbReference type="Pfam" id="PF00005">
    <property type="entry name" value="ABC_tran"/>
    <property type="match status" value="1"/>
</dbReference>
<dbReference type="SUPFAM" id="SSF52540">
    <property type="entry name" value="P-loop containing nucleoside triphosphate hydrolases"/>
    <property type="match status" value="1"/>
</dbReference>
<sequence length="244" mass="27568">MFSGEMFLFLHINSIRTMSQTILSLKNVSIYQENNLILSDINLEVQKGEFLYFIGKTGSGKSSIMKVLYADLPLKEGEGTIVDYNLNTLKEKDIPYLRRKIGIVFQDFKLLSDRSIKDNLIFVLKATGWVDPIEMDNKIQEVLEKVGMANFAHKMPHQISGGEQQRVAIARALLNDPELILADEPSGNLDPQTSIEIMEVLKKINANGKTIIMATHDYALLLKYPSKTLKFEDGKVFEVVQKSV</sequence>
<organism evidence="8 9">
    <name type="scientific">Flavobacterium urocaniciphilum</name>
    <dbReference type="NCBI Taxonomy" id="1299341"/>
    <lineage>
        <taxon>Bacteria</taxon>
        <taxon>Pseudomonadati</taxon>
        <taxon>Bacteroidota</taxon>
        <taxon>Flavobacteriia</taxon>
        <taxon>Flavobacteriales</taxon>
        <taxon>Flavobacteriaceae</taxon>
        <taxon>Flavobacterium</taxon>
    </lineage>
</organism>
<feature type="domain" description="ABC transporter" evidence="7">
    <location>
        <begin position="23"/>
        <end position="244"/>
    </location>
</feature>
<comment type="function">
    <text evidence="1">Part of the ABC transporter FtsEX involved in cellular division. Important for assembly or stability of the septal ring.</text>
</comment>
<dbReference type="GO" id="GO:0005886">
    <property type="term" value="C:plasma membrane"/>
    <property type="evidence" value="ECO:0007669"/>
    <property type="project" value="UniProtKB-ARBA"/>
</dbReference>
<protein>
    <recommendedName>
        <fullName evidence="3">Cell division ATP-binding protein FtsE</fullName>
    </recommendedName>
</protein>
<dbReference type="InterPro" id="IPR003593">
    <property type="entry name" value="AAA+_ATPase"/>
</dbReference>
<evidence type="ECO:0000259" key="7">
    <source>
        <dbReference type="PROSITE" id="PS50893"/>
    </source>
</evidence>
<dbReference type="Gene3D" id="3.40.50.300">
    <property type="entry name" value="P-loop containing nucleotide triphosphate hydrolases"/>
    <property type="match status" value="1"/>
</dbReference>
<accession>A0A1H9CYJ0</accession>
<gene>
    <name evidence="8" type="ORF">SAMN05444005_105162</name>
</gene>
<keyword evidence="8" id="KW-0132">Cell division</keyword>
<keyword evidence="5" id="KW-0547">Nucleotide-binding</keyword>
<dbReference type="GO" id="GO:0022857">
    <property type="term" value="F:transmembrane transporter activity"/>
    <property type="evidence" value="ECO:0007669"/>
    <property type="project" value="TreeGrafter"/>
</dbReference>
<dbReference type="EMBL" id="FOEI01000005">
    <property type="protein sequence ID" value="SEQ06280.1"/>
    <property type="molecule type" value="Genomic_DNA"/>
</dbReference>
<dbReference type="InterPro" id="IPR017871">
    <property type="entry name" value="ABC_transporter-like_CS"/>
</dbReference>
<dbReference type="PROSITE" id="PS00211">
    <property type="entry name" value="ABC_TRANSPORTER_1"/>
    <property type="match status" value="1"/>
</dbReference>
<dbReference type="FunFam" id="3.40.50.300:FF:000056">
    <property type="entry name" value="Cell division ATP-binding protein FtsE"/>
    <property type="match status" value="1"/>
</dbReference>
<dbReference type="InterPro" id="IPR003439">
    <property type="entry name" value="ABC_transporter-like_ATP-bd"/>
</dbReference>
<dbReference type="InterPro" id="IPR017911">
    <property type="entry name" value="MacB-like_ATP-bd"/>
</dbReference>
<keyword evidence="6 8" id="KW-0067">ATP-binding</keyword>
<dbReference type="PROSITE" id="PS50893">
    <property type="entry name" value="ABC_TRANSPORTER_2"/>
    <property type="match status" value="1"/>
</dbReference>
<keyword evidence="8" id="KW-0131">Cell cycle</keyword>
<evidence type="ECO:0000313" key="9">
    <source>
        <dbReference type="Proteomes" id="UP000198648"/>
    </source>
</evidence>
<dbReference type="InterPro" id="IPR027417">
    <property type="entry name" value="P-loop_NTPase"/>
</dbReference>
<dbReference type="GO" id="GO:0051301">
    <property type="term" value="P:cell division"/>
    <property type="evidence" value="ECO:0007669"/>
    <property type="project" value="UniProtKB-KW"/>
</dbReference>
<dbReference type="GO" id="GO:0005524">
    <property type="term" value="F:ATP binding"/>
    <property type="evidence" value="ECO:0007669"/>
    <property type="project" value="UniProtKB-KW"/>
</dbReference>
<name>A0A1H9CYJ0_9FLAO</name>
<evidence type="ECO:0000313" key="8">
    <source>
        <dbReference type="EMBL" id="SEQ06280.1"/>
    </source>
</evidence>
<evidence type="ECO:0000256" key="3">
    <source>
        <dbReference type="ARBA" id="ARBA00020019"/>
    </source>
</evidence>
<dbReference type="PANTHER" id="PTHR24220">
    <property type="entry name" value="IMPORT ATP-BINDING PROTEIN"/>
    <property type="match status" value="1"/>
</dbReference>
<evidence type="ECO:0000256" key="5">
    <source>
        <dbReference type="ARBA" id="ARBA00022741"/>
    </source>
</evidence>
<proteinExistence type="inferred from homology"/>
<dbReference type="STRING" id="1299341.SAMN05444005_105162"/>